<keyword evidence="3" id="KW-1185">Reference proteome</keyword>
<evidence type="ECO:0000259" key="1">
    <source>
        <dbReference type="SMART" id="SM00382"/>
    </source>
</evidence>
<dbReference type="KEGG" id="vg:62611926"/>
<dbReference type="SUPFAM" id="SSF52540">
    <property type="entry name" value="P-loop containing nucleoside triphosphate hydrolases"/>
    <property type="match status" value="1"/>
</dbReference>
<dbReference type="RefSeq" id="YP_009984582.1">
    <property type="nucleotide sequence ID" value="NC_052652.1"/>
</dbReference>
<dbReference type="Proteomes" id="UP000230824">
    <property type="component" value="Segment"/>
</dbReference>
<keyword evidence="2" id="KW-0482">Metalloprotease</keyword>
<dbReference type="InterPro" id="IPR027417">
    <property type="entry name" value="P-loop_NTPase"/>
</dbReference>
<dbReference type="Gene3D" id="3.40.50.300">
    <property type="entry name" value="P-loop containing nucleotide triphosphate hydrolases"/>
    <property type="match status" value="1"/>
</dbReference>
<organism evidence="2 3">
    <name type="scientific">Escherichia phage vB_EcoM_PHB05</name>
    <dbReference type="NCBI Taxonomy" id="2041347"/>
    <lineage>
        <taxon>Viruses</taxon>
        <taxon>Duplodnaviria</taxon>
        <taxon>Heunggongvirae</taxon>
        <taxon>Uroviricota</taxon>
        <taxon>Caudoviricetes</taxon>
        <taxon>Stephanstirmvirinae</taxon>
        <taxon>Justusliebigvirus</taxon>
        <taxon>Justusliebigvirus PHB05</taxon>
    </lineage>
</organism>
<dbReference type="GO" id="GO:0008237">
    <property type="term" value="F:metallopeptidase activity"/>
    <property type="evidence" value="ECO:0007669"/>
    <property type="project" value="UniProtKB-KW"/>
</dbReference>
<accession>A0A291LBG2</accession>
<reference evidence="2 3" key="1">
    <citation type="submission" date="2017-09" db="EMBL/GenBank/DDBJ databases">
        <title>Phage vB_EcoM_PHB05 against multidrug-resistant shiga toxin-producing Escherichia.</title>
        <authorList>
            <person name="Chen Y."/>
            <person name="Song J."/>
            <person name="Wu B."/>
        </authorList>
    </citation>
    <scope>NUCLEOTIDE SEQUENCE [LARGE SCALE GENOMIC DNA]</scope>
    <source>
        <strain evidence="2">Wastewater</strain>
    </source>
</reference>
<dbReference type="InterPro" id="IPR003959">
    <property type="entry name" value="ATPase_AAA_core"/>
</dbReference>
<dbReference type="GO" id="GO:0005524">
    <property type="term" value="F:ATP binding"/>
    <property type="evidence" value="ECO:0007669"/>
    <property type="project" value="InterPro"/>
</dbReference>
<keyword evidence="2" id="KW-0645">Protease</keyword>
<evidence type="ECO:0000313" key="2">
    <source>
        <dbReference type="EMBL" id="ATI15956.1"/>
    </source>
</evidence>
<dbReference type="Pfam" id="PF00004">
    <property type="entry name" value="AAA"/>
    <property type="match status" value="1"/>
</dbReference>
<feature type="domain" description="AAA+ ATPase" evidence="1">
    <location>
        <begin position="75"/>
        <end position="191"/>
    </location>
</feature>
<dbReference type="GO" id="GO:0006508">
    <property type="term" value="P:proteolysis"/>
    <property type="evidence" value="ECO:0007669"/>
    <property type="project" value="UniProtKB-KW"/>
</dbReference>
<name>A0A291LBG2_9CAUD</name>
<dbReference type="GeneID" id="62611926"/>
<keyword evidence="2" id="KW-0378">Hydrolase</keyword>
<dbReference type="InterPro" id="IPR003593">
    <property type="entry name" value="AAA+_ATPase"/>
</dbReference>
<evidence type="ECO:0000313" key="3">
    <source>
        <dbReference type="Proteomes" id="UP000230824"/>
    </source>
</evidence>
<protein>
    <submittedName>
        <fullName evidence="2">Putative ATPase or Zn metalloprotease</fullName>
    </submittedName>
</protein>
<dbReference type="CDD" id="cd00009">
    <property type="entry name" value="AAA"/>
    <property type="match status" value="1"/>
</dbReference>
<proteinExistence type="predicted"/>
<dbReference type="GO" id="GO:0016887">
    <property type="term" value="F:ATP hydrolysis activity"/>
    <property type="evidence" value="ECO:0007669"/>
    <property type="project" value="InterPro"/>
</dbReference>
<dbReference type="SMART" id="SM00382">
    <property type="entry name" value="AAA"/>
    <property type="match status" value="1"/>
</dbReference>
<sequence>MKYTIYGDIVSVNKDMGVESNYLPPGFYTVSRDPLGNYFLSRGNLTGVPDVLYGETEKRANHVIRTFHRRSAQGKNTGLLLTGTKGSGKTMLAKLISRDLVEEGIPTIMVTQAYSDANFIELISKITDKAVIIFDEFDKVYEKKQDQEALLTLLDGTGSGNKLFILTKNSGFISEFFLNRPSRVFYNFNYDKISLETMIDYLDKNLDNKAHFDNFQRLWDVSLELSFDVIQGIVEELNFYPDLSFKECISMMGVSLGGGNKWDISSVIINGKLQKVSWVSSWHNFTPAIFLGGSCTLDVYLSSPSDADSKEALANSSYVVFDDEGDARIPLNATKMKADLITGGKIVVFSDDPEDSFRIVLEPTITNGATLASVF</sequence>
<dbReference type="EMBL" id="MF805809">
    <property type="protein sequence ID" value="ATI15956.1"/>
    <property type="molecule type" value="Genomic_DNA"/>
</dbReference>